<dbReference type="Pfam" id="PF04343">
    <property type="entry name" value="DUF488"/>
    <property type="match status" value="1"/>
</dbReference>
<evidence type="ECO:0000313" key="2">
    <source>
        <dbReference type="Proteomes" id="UP000019194"/>
    </source>
</evidence>
<dbReference type="EMBL" id="CBWP010000045">
    <property type="protein sequence ID" value="CDL38705.1"/>
    <property type="molecule type" value="Genomic_DNA"/>
</dbReference>
<sequence length="48" mass="5509">MALLKKLLKKFFTLIKSQPIKTLVDVRLNNVSQLAGFAKKKDLEFFPS</sequence>
<evidence type="ECO:0000313" key="1">
    <source>
        <dbReference type="EMBL" id="CDL38705.1"/>
    </source>
</evidence>
<protein>
    <submittedName>
        <fullName evidence="1">Uncharacterized protein</fullName>
    </submittedName>
</protein>
<reference evidence="1 2" key="1">
    <citation type="submission" date="2013-10" db="EMBL/GenBank/DDBJ databases">
        <title>Antibiotic resistance diversity of beta-lactamase producers in the General Hospital Vienna.</title>
        <authorList>
            <person name="Barisic I."/>
            <person name="Mitteregger D."/>
            <person name="Hirschl A.M."/>
            <person name="Noehammer C."/>
            <person name="Wiesinger-Mayr H."/>
        </authorList>
    </citation>
    <scope>NUCLEOTIDE SEQUENCE [LARGE SCALE GENOMIC DNA]</scope>
    <source>
        <strain evidence="1 2">ISC11</strain>
    </source>
</reference>
<name>A0A7G2IND1_CITFR</name>
<dbReference type="InterPro" id="IPR007438">
    <property type="entry name" value="DUF488"/>
</dbReference>
<accession>A0A7G2IND1</accession>
<proteinExistence type="predicted"/>
<organism evidence="1 2">
    <name type="scientific">Citrobacter freundii</name>
    <dbReference type="NCBI Taxonomy" id="546"/>
    <lineage>
        <taxon>Bacteria</taxon>
        <taxon>Pseudomonadati</taxon>
        <taxon>Pseudomonadota</taxon>
        <taxon>Gammaproteobacteria</taxon>
        <taxon>Enterobacterales</taxon>
        <taxon>Enterobacteriaceae</taxon>
        <taxon>Citrobacter</taxon>
        <taxon>Citrobacter freundii complex</taxon>
    </lineage>
</organism>
<comment type="caution">
    <text evidence="1">The sequence shown here is derived from an EMBL/GenBank/DDBJ whole genome shotgun (WGS) entry which is preliminary data.</text>
</comment>
<dbReference type="AlphaFoldDB" id="A0A7G2IND1"/>
<dbReference type="Proteomes" id="UP000019194">
    <property type="component" value="Unassembled WGS sequence"/>
</dbReference>